<dbReference type="KEGG" id="vg:15013254"/>
<gene>
    <name evidence="1" type="ORF">TVSG_00005</name>
</gene>
<keyword evidence="2" id="KW-1185">Reference proteome</keyword>
<reference evidence="1 2" key="1">
    <citation type="submission" date="2010-09" db="EMBL/GenBank/DDBJ databases">
        <title>The Genome Sequence of Tetraselmis viridis virus S1.</title>
        <authorList>
            <consortium name="The Broad Institute Genome Sequencing Platform"/>
            <person name="Henn M.R."/>
            <person name="Bratbak G."/>
            <person name="Levin J."/>
            <person name="Malboeuf C."/>
            <person name="Casali M."/>
            <person name="Russ C."/>
            <person name="Lennon N."/>
            <person name="Chapman S.B."/>
            <person name="Erlich R."/>
            <person name="Young S.K."/>
            <person name="Yandava C."/>
            <person name="Zeng Q."/>
            <person name="Fitzgerald M.F."/>
            <person name="Alvarado L."/>
            <person name="Anderson S."/>
            <person name="Berlin A."/>
            <person name="Chen Z."/>
            <person name="Freedman E."/>
            <person name="Gellesch M."/>
            <person name="Goldberg J."/>
            <person name="Green L."/>
            <person name="Griggs A."/>
            <person name="Gujja S."/>
            <person name="Heilman E."/>
            <person name="Heiman D."/>
            <person name="Hollinger A."/>
            <person name="Howarth C."/>
            <person name="Larson L."/>
            <person name="Mehta T."/>
            <person name="Neiman D."/>
            <person name="Pearson M."/>
            <person name="Roberts A."/>
            <person name="Ryan E."/>
            <person name="Saif S."/>
            <person name="Shea T."/>
            <person name="Shenoy N."/>
            <person name="Sisk P."/>
            <person name="Stolte C."/>
            <person name="Sykes S."/>
            <person name="White J."/>
            <person name="Haas B."/>
            <person name="Nusbaum C."/>
            <person name="Birren B."/>
        </authorList>
    </citation>
    <scope>NUCLEOTIDE SEQUENCE [LARGE SCALE GENOMIC DNA]</scope>
    <source>
        <strain evidence="1 2">S1</strain>
    </source>
</reference>
<dbReference type="Proteomes" id="UP000202230">
    <property type="component" value="Segment"/>
</dbReference>
<dbReference type="GeneID" id="15013254"/>
<evidence type="ECO:0000313" key="1">
    <source>
        <dbReference type="EMBL" id="AGH30805.1"/>
    </source>
</evidence>
<dbReference type="RefSeq" id="YP_007676610.1">
    <property type="nucleotide sequence ID" value="NC_020869.1"/>
</dbReference>
<accession>M4QME6</accession>
<name>M4QME6_9VIRU</name>
<organism evidence="1 2">
    <name type="scientific">Tetraselmis viridis virus S1</name>
    <dbReference type="NCBI Taxonomy" id="756285"/>
    <lineage>
        <taxon>Viruses</taxon>
        <taxon>Varidnaviria</taxon>
        <taxon>Bamfordvirae</taxon>
        <taxon>Preplasmiviricota</taxon>
        <taxon>Polisuviricotina</taxon>
        <taxon>Aquintoviricetes</taxon>
        <taxon>Archintovirales</taxon>
        <taxon>Phypoliviridae</taxon>
        <taxon>Tetrivirus</taxon>
        <taxon>Tetrivirus crimaeaense</taxon>
    </lineage>
</organism>
<evidence type="ECO:0000313" key="2">
    <source>
        <dbReference type="Proteomes" id="UP000202230"/>
    </source>
</evidence>
<protein>
    <submittedName>
        <fullName evidence="1">Uncharacterized protein</fullName>
    </submittedName>
</protein>
<proteinExistence type="predicted"/>
<dbReference type="EMBL" id="HQ332143">
    <property type="protein sequence ID" value="AGH30805.1"/>
    <property type="molecule type" value="Genomic_DNA"/>
</dbReference>
<sequence>MAYPVAESDQWSLEQLVYAFDFLDDAPPDICELINGFKDQIEIEEARVAHGHRYADVLKEIRSRADLERQTDFGTLLVPVILLRSLEAMGEIDVVKPRKKTVMSDEEADKTAELVCGMARDGLYIRDFNFRGSWDAVFINLHMETRNVLGVRLRVFDYLYE</sequence>